<dbReference type="EMBL" id="JADZGI010000001">
    <property type="protein sequence ID" value="MBH0111502.1"/>
    <property type="molecule type" value="Genomic_DNA"/>
</dbReference>
<proteinExistence type="predicted"/>
<evidence type="ECO:0000313" key="3">
    <source>
        <dbReference type="EMBL" id="MBH0111502.1"/>
    </source>
</evidence>
<sequence>MKYNRLGRTGLKVSELCLGTMTFGGEGMWAAMGGIGQDDVNALVRGALDAGINFIDTANVYSAGMSEEMTGKALRDLGVARSDVVVATKVLGPMGDGVNDTGTSRYHVMNQIDASLERLGLDHVDLYQIHGWDPHTPVEETLRALDDIVRSGRARYIGVSNWAAWQIAKALGVSERLSLQHFASLQAYYSVAGRDLEHEIVPMLESEGLGLMVWSPLAGGFLSGKYTREDDKAGGEGRRASFDFPPVDKDSAFDVIDVMREIAKAKGASVPQVALAWLLAKPAVTSVIVGAKRLDQLTDNLGASDLDLDSGEMDRLDAAMPNAPRYPGWMIERQGEYRQGGKAGEAPKS</sequence>
<keyword evidence="4" id="KW-1185">Reference proteome</keyword>
<dbReference type="PANTHER" id="PTHR43364:SF18">
    <property type="entry name" value="OXIDOREDUCTASE"/>
    <property type="match status" value="1"/>
</dbReference>
<dbReference type="AlphaFoldDB" id="A0A931MJ65"/>
<dbReference type="FunFam" id="3.20.20.100:FF:000004">
    <property type="entry name" value="Oxidoreductase, aldo/keto reductase"/>
    <property type="match status" value="1"/>
</dbReference>
<protein>
    <submittedName>
        <fullName evidence="3">Aldo/keto reductase</fullName>
    </submittedName>
</protein>
<name>A0A931MJ65_9SPHN</name>
<dbReference type="Pfam" id="PF00248">
    <property type="entry name" value="Aldo_ket_red"/>
    <property type="match status" value="1"/>
</dbReference>
<dbReference type="GO" id="GO:0016491">
    <property type="term" value="F:oxidoreductase activity"/>
    <property type="evidence" value="ECO:0007669"/>
    <property type="project" value="UniProtKB-KW"/>
</dbReference>
<dbReference type="InterPro" id="IPR023210">
    <property type="entry name" value="NADP_OxRdtase_dom"/>
</dbReference>
<dbReference type="SUPFAM" id="SSF51430">
    <property type="entry name" value="NAD(P)-linked oxidoreductase"/>
    <property type="match status" value="1"/>
</dbReference>
<reference evidence="3" key="1">
    <citation type="submission" date="2020-11" db="EMBL/GenBank/DDBJ databases">
        <title>Novosphingobium aureum sp. nov., a marine bacterium isolated from sediment of a salt flat.</title>
        <authorList>
            <person name="Yoo Y."/>
            <person name="Kim J.-J."/>
        </authorList>
    </citation>
    <scope>NUCLEOTIDE SEQUENCE</scope>
    <source>
        <strain evidence="3">YJ-S2-02</strain>
    </source>
</reference>
<comment type="caution">
    <text evidence="3">The sequence shown here is derived from an EMBL/GenBank/DDBJ whole genome shotgun (WGS) entry which is preliminary data.</text>
</comment>
<dbReference type="InterPro" id="IPR036812">
    <property type="entry name" value="NAD(P)_OxRdtase_dom_sf"/>
</dbReference>
<gene>
    <name evidence="3" type="ORF">I5E68_00870</name>
</gene>
<feature type="domain" description="NADP-dependent oxidoreductase" evidence="2">
    <location>
        <begin position="15"/>
        <end position="319"/>
    </location>
</feature>
<dbReference type="Gene3D" id="3.20.20.100">
    <property type="entry name" value="NADP-dependent oxidoreductase domain"/>
    <property type="match status" value="1"/>
</dbReference>
<dbReference type="Proteomes" id="UP000617634">
    <property type="component" value="Unassembled WGS sequence"/>
</dbReference>
<dbReference type="PANTHER" id="PTHR43364">
    <property type="entry name" value="NADH-SPECIFIC METHYLGLYOXAL REDUCTASE-RELATED"/>
    <property type="match status" value="1"/>
</dbReference>
<organism evidence="3 4">
    <name type="scientific">Novosphingobium aureum</name>
    <dbReference type="NCBI Taxonomy" id="2792964"/>
    <lineage>
        <taxon>Bacteria</taxon>
        <taxon>Pseudomonadati</taxon>
        <taxon>Pseudomonadota</taxon>
        <taxon>Alphaproteobacteria</taxon>
        <taxon>Sphingomonadales</taxon>
        <taxon>Sphingomonadaceae</taxon>
        <taxon>Novosphingobium</taxon>
    </lineage>
</organism>
<evidence type="ECO:0000259" key="2">
    <source>
        <dbReference type="Pfam" id="PF00248"/>
    </source>
</evidence>
<accession>A0A931MJ65</accession>
<evidence type="ECO:0000313" key="4">
    <source>
        <dbReference type="Proteomes" id="UP000617634"/>
    </source>
</evidence>
<dbReference type="InterPro" id="IPR050523">
    <property type="entry name" value="AKR_Detox_Biosynth"/>
</dbReference>
<keyword evidence="1" id="KW-0560">Oxidoreductase</keyword>
<dbReference type="CDD" id="cd19091">
    <property type="entry name" value="AKR_PsAKR"/>
    <property type="match status" value="1"/>
</dbReference>
<dbReference type="RefSeq" id="WP_197159881.1">
    <property type="nucleotide sequence ID" value="NZ_JADZGI010000001.1"/>
</dbReference>
<dbReference type="GO" id="GO:0005829">
    <property type="term" value="C:cytosol"/>
    <property type="evidence" value="ECO:0007669"/>
    <property type="project" value="TreeGrafter"/>
</dbReference>
<evidence type="ECO:0000256" key="1">
    <source>
        <dbReference type="ARBA" id="ARBA00023002"/>
    </source>
</evidence>